<dbReference type="PANTHER" id="PTHR42852:SF13">
    <property type="entry name" value="PROTEIN DIPZ"/>
    <property type="match status" value="1"/>
</dbReference>
<dbReference type="CDD" id="cd02966">
    <property type="entry name" value="TlpA_like_family"/>
    <property type="match status" value="1"/>
</dbReference>
<feature type="domain" description="Thioredoxin" evidence="2">
    <location>
        <begin position="336"/>
        <end position="478"/>
    </location>
</feature>
<evidence type="ECO:0000313" key="4">
    <source>
        <dbReference type="Proteomes" id="UP001500067"/>
    </source>
</evidence>
<dbReference type="Proteomes" id="UP001500067">
    <property type="component" value="Unassembled WGS sequence"/>
</dbReference>
<evidence type="ECO:0000313" key="3">
    <source>
        <dbReference type="EMBL" id="GAA4462187.1"/>
    </source>
</evidence>
<dbReference type="InterPro" id="IPR013766">
    <property type="entry name" value="Thioredoxin_domain"/>
</dbReference>
<dbReference type="EMBL" id="BAABFA010000007">
    <property type="protein sequence ID" value="GAA4462187.1"/>
    <property type="molecule type" value="Genomic_DNA"/>
</dbReference>
<protein>
    <recommendedName>
        <fullName evidence="2">Thioredoxin domain-containing protein</fullName>
    </recommendedName>
</protein>
<comment type="caution">
    <text evidence="3">The sequence shown here is derived from an EMBL/GenBank/DDBJ whole genome shotgun (WGS) entry which is preliminary data.</text>
</comment>
<accession>A0ABP8N9C2</accession>
<feature type="chain" id="PRO_5046889776" description="Thioredoxin domain-containing protein" evidence="1">
    <location>
        <begin position="24"/>
        <end position="478"/>
    </location>
</feature>
<keyword evidence="4" id="KW-1185">Reference proteome</keyword>
<dbReference type="PANTHER" id="PTHR42852">
    <property type="entry name" value="THIOL:DISULFIDE INTERCHANGE PROTEIN DSBE"/>
    <property type="match status" value="1"/>
</dbReference>
<sequence length="478" mass="54664">MNIGRRIYCCLLLLLACSCSIYAQDVVLRGHITNRTSDSVRITYNTDRLAYYPKEFYAPLDRNGNFSVSFPVPADVYTMVELRHGNHLAELMLTNGDSLKVIADARRFDSSISYTGSGSDIQNFVAQHTLERGRVNQYTMRIRNHIAETPEDYLKGLENEKKEELAFTTRHGDKLPARFRRIWDASFTYYNYFFIEQYPQMHEMQRIRRYTDTIPEANYAVLKGLPDAFDDEYLQVPPYLLYLSGLFETRLRGAGYAVPVTDSANARKLLDSVDKLAYKLLPTGSGEYFIAQSLYARARVQYIERSRAVFAAFRKRWPASQYLPALQKEMDMAERLQAGQPAPDMNVTMADGKQVRLSDLKGKVVYISFWTTWCKQCVGELRMMERKVKDMFANKPVEFVTVSIDEDTATAKLLQQQMGLTGNFTYTTGGWYAPAAQSYGVRALPAYFLVDRNGNFAVTQPPSPQRSTELLVAISKLY</sequence>
<gene>
    <name evidence="3" type="ORF">GCM10023093_08290</name>
</gene>
<proteinExistence type="predicted"/>
<feature type="signal peptide" evidence="1">
    <location>
        <begin position="1"/>
        <end position="23"/>
    </location>
</feature>
<dbReference type="InterPro" id="IPR013740">
    <property type="entry name" value="Redoxin"/>
</dbReference>
<keyword evidence="1" id="KW-0732">Signal</keyword>
<dbReference type="SUPFAM" id="SSF52833">
    <property type="entry name" value="Thioredoxin-like"/>
    <property type="match status" value="1"/>
</dbReference>
<evidence type="ECO:0000259" key="2">
    <source>
        <dbReference type="PROSITE" id="PS51352"/>
    </source>
</evidence>
<reference evidence="4" key="1">
    <citation type="journal article" date="2019" name="Int. J. Syst. Evol. Microbiol.">
        <title>The Global Catalogue of Microorganisms (GCM) 10K type strain sequencing project: providing services to taxonomists for standard genome sequencing and annotation.</title>
        <authorList>
            <consortium name="The Broad Institute Genomics Platform"/>
            <consortium name="The Broad Institute Genome Sequencing Center for Infectious Disease"/>
            <person name="Wu L."/>
            <person name="Ma J."/>
        </authorList>
    </citation>
    <scope>NUCLEOTIDE SEQUENCE [LARGE SCALE GENOMIC DNA]</scope>
    <source>
        <strain evidence="4">JCM 32105</strain>
    </source>
</reference>
<dbReference type="Pfam" id="PF08534">
    <property type="entry name" value="Redoxin"/>
    <property type="match status" value="1"/>
</dbReference>
<dbReference type="InterPro" id="IPR036249">
    <property type="entry name" value="Thioredoxin-like_sf"/>
</dbReference>
<evidence type="ECO:0000256" key="1">
    <source>
        <dbReference type="SAM" id="SignalP"/>
    </source>
</evidence>
<dbReference type="PROSITE" id="PS51352">
    <property type="entry name" value="THIOREDOXIN_2"/>
    <property type="match status" value="1"/>
</dbReference>
<dbReference type="PROSITE" id="PS51257">
    <property type="entry name" value="PROKAR_LIPOPROTEIN"/>
    <property type="match status" value="1"/>
</dbReference>
<dbReference type="Gene3D" id="3.40.30.10">
    <property type="entry name" value="Glutaredoxin"/>
    <property type="match status" value="1"/>
</dbReference>
<dbReference type="InterPro" id="IPR050553">
    <property type="entry name" value="Thioredoxin_ResA/DsbE_sf"/>
</dbReference>
<name>A0ABP8N9C2_9BACT</name>
<organism evidence="3 4">
    <name type="scientific">Nemorincola caseinilytica</name>
    <dbReference type="NCBI Taxonomy" id="2054315"/>
    <lineage>
        <taxon>Bacteria</taxon>
        <taxon>Pseudomonadati</taxon>
        <taxon>Bacteroidota</taxon>
        <taxon>Chitinophagia</taxon>
        <taxon>Chitinophagales</taxon>
        <taxon>Chitinophagaceae</taxon>
        <taxon>Nemorincola</taxon>
    </lineage>
</organism>